<sequence>MVSRSIVQVLRELAQAAFGSGMNDEELKAQAIQDPEQAERLIAIESARANAKFKLLALVGFIAVLVILSLIVAALFVIDKAGDLKLPWSSIRTVLGTLLGAPMLSALAWWAVRKLRGRRGGGPTPQAPPESRSEGDQNQVGTS</sequence>
<accession>A0ABS7W2Y9</accession>
<feature type="transmembrane region" description="Helical" evidence="2">
    <location>
        <begin position="90"/>
        <end position="112"/>
    </location>
</feature>
<name>A0ABS7W2Y9_STROV</name>
<gene>
    <name evidence="3" type="ORF">KVH32_14445</name>
</gene>
<keyword evidence="4" id="KW-1185">Reference proteome</keyword>
<organism evidence="3 4">
    <name type="scientific">Streptomyces olivaceus</name>
    <dbReference type="NCBI Taxonomy" id="47716"/>
    <lineage>
        <taxon>Bacteria</taxon>
        <taxon>Bacillati</taxon>
        <taxon>Actinomycetota</taxon>
        <taxon>Actinomycetes</taxon>
        <taxon>Kitasatosporales</taxon>
        <taxon>Streptomycetaceae</taxon>
        <taxon>Streptomyces</taxon>
    </lineage>
</organism>
<dbReference type="Proteomes" id="UP000758701">
    <property type="component" value="Unassembled WGS sequence"/>
</dbReference>
<protein>
    <recommendedName>
        <fullName evidence="5">Superfamily III holin-X</fullName>
    </recommendedName>
</protein>
<evidence type="ECO:0000256" key="1">
    <source>
        <dbReference type="SAM" id="MobiDB-lite"/>
    </source>
</evidence>
<reference evidence="3 4" key="1">
    <citation type="submission" date="2021-06" db="EMBL/GenBank/DDBJ databases">
        <title>Ecological speciation of a Streptomyces species isolated from different habitats and geographic origins.</title>
        <authorList>
            <person name="Wang J."/>
        </authorList>
    </citation>
    <scope>NUCLEOTIDE SEQUENCE [LARGE SCALE GENOMIC DNA]</scope>
    <source>
        <strain evidence="3 4">FXJ8.012</strain>
    </source>
</reference>
<dbReference type="EMBL" id="JAHSTP010000004">
    <property type="protein sequence ID" value="MBZ6152354.1"/>
    <property type="molecule type" value="Genomic_DNA"/>
</dbReference>
<keyword evidence="2" id="KW-0812">Transmembrane</keyword>
<keyword evidence="2" id="KW-0472">Membrane</keyword>
<feature type="transmembrane region" description="Helical" evidence="2">
    <location>
        <begin position="55"/>
        <end position="78"/>
    </location>
</feature>
<evidence type="ECO:0000313" key="4">
    <source>
        <dbReference type="Proteomes" id="UP000758701"/>
    </source>
</evidence>
<feature type="region of interest" description="Disordered" evidence="1">
    <location>
        <begin position="118"/>
        <end position="143"/>
    </location>
</feature>
<evidence type="ECO:0000256" key="2">
    <source>
        <dbReference type="SAM" id="Phobius"/>
    </source>
</evidence>
<evidence type="ECO:0008006" key="5">
    <source>
        <dbReference type="Google" id="ProtNLM"/>
    </source>
</evidence>
<comment type="caution">
    <text evidence="3">The sequence shown here is derived from an EMBL/GenBank/DDBJ whole genome shotgun (WGS) entry which is preliminary data.</text>
</comment>
<keyword evidence="2" id="KW-1133">Transmembrane helix</keyword>
<proteinExistence type="predicted"/>
<evidence type="ECO:0000313" key="3">
    <source>
        <dbReference type="EMBL" id="MBZ6152354.1"/>
    </source>
</evidence>